<comment type="caution">
    <text evidence="1">The sequence shown here is derived from an EMBL/GenBank/DDBJ whole genome shotgun (WGS) entry which is preliminary data.</text>
</comment>
<organism evidence="1 2">
    <name type="scientific">Wuchereria bancrofti</name>
    <dbReference type="NCBI Taxonomy" id="6293"/>
    <lineage>
        <taxon>Eukaryota</taxon>
        <taxon>Metazoa</taxon>
        <taxon>Ecdysozoa</taxon>
        <taxon>Nematoda</taxon>
        <taxon>Chromadorea</taxon>
        <taxon>Rhabditida</taxon>
        <taxon>Spirurina</taxon>
        <taxon>Spiruromorpha</taxon>
        <taxon>Filarioidea</taxon>
        <taxon>Onchocercidae</taxon>
        <taxon>Wuchereria</taxon>
    </lineage>
</organism>
<name>J9F3A3_WUCBA</name>
<proteinExistence type="predicted"/>
<dbReference type="EMBL" id="ADBV01000012">
    <property type="protein sequence ID" value="EJW88998.1"/>
    <property type="molecule type" value="Genomic_DNA"/>
</dbReference>
<evidence type="ECO:0000313" key="2">
    <source>
        <dbReference type="Proteomes" id="UP000004810"/>
    </source>
</evidence>
<gene>
    <name evidence="1" type="ORF">WUBG_00097</name>
</gene>
<sequence length="96" mass="10925">MPDIYSNLYASGYRSTTSRLKQPPLPPALTDYQHCQPTPGNRSNKEHARSAVPMNRWLYSISCAWYGTMLRDRCATPTPHHKYKDLKGGCIGVRSR</sequence>
<dbReference type="AlphaFoldDB" id="J9F3A3"/>
<evidence type="ECO:0000313" key="1">
    <source>
        <dbReference type="EMBL" id="EJW88998.1"/>
    </source>
</evidence>
<accession>J9F3A3</accession>
<reference evidence="2" key="1">
    <citation type="submission" date="2012-08" db="EMBL/GenBank/DDBJ databases">
        <title>The Genome Sequence of Wuchereria bancrofti.</title>
        <authorList>
            <person name="Nutman T.B."/>
            <person name="Fink D.L."/>
            <person name="Russ C."/>
            <person name="Young S."/>
            <person name="Zeng Q."/>
            <person name="Koehrsen M."/>
            <person name="Alvarado L."/>
            <person name="Berlin A."/>
            <person name="Chapman S.B."/>
            <person name="Chen Z."/>
            <person name="Freedman E."/>
            <person name="Gellesch M."/>
            <person name="Goldberg J."/>
            <person name="Griggs A."/>
            <person name="Gujja S."/>
            <person name="Heilman E.R."/>
            <person name="Heiman D."/>
            <person name="Hepburn T."/>
            <person name="Howarth C."/>
            <person name="Jen D."/>
            <person name="Larson L."/>
            <person name="Lewis B."/>
            <person name="Mehta T."/>
            <person name="Park D."/>
            <person name="Pearson M."/>
            <person name="Roberts A."/>
            <person name="Saif S."/>
            <person name="Shea T."/>
            <person name="Shenoy N."/>
            <person name="Sisk P."/>
            <person name="Stolte C."/>
            <person name="Sykes S."/>
            <person name="Walk T."/>
            <person name="White J."/>
            <person name="Yandava C."/>
            <person name="Haas B."/>
            <person name="Henn M.R."/>
            <person name="Nusbaum C."/>
            <person name="Birren B."/>
        </authorList>
    </citation>
    <scope>NUCLEOTIDE SEQUENCE [LARGE SCALE GENOMIC DNA]</scope>
    <source>
        <strain evidence="2">NA</strain>
    </source>
</reference>
<dbReference type="Proteomes" id="UP000004810">
    <property type="component" value="Unassembled WGS sequence"/>
</dbReference>
<protein>
    <submittedName>
        <fullName evidence="1">Uncharacterized protein</fullName>
    </submittedName>
</protein>